<evidence type="ECO:0000313" key="5">
    <source>
        <dbReference type="Ensembl" id="ENSCSRP00000019689.1"/>
    </source>
</evidence>
<evidence type="ECO:0000313" key="6">
    <source>
        <dbReference type="Proteomes" id="UP000694403"/>
    </source>
</evidence>
<dbReference type="CDD" id="cd02440">
    <property type="entry name" value="AdoMet_MTases"/>
    <property type="match status" value="1"/>
</dbReference>
<dbReference type="SUPFAM" id="SSF53335">
    <property type="entry name" value="S-adenosyl-L-methionine-dependent methyltransferases"/>
    <property type="match status" value="1"/>
</dbReference>
<keyword evidence="6" id="KW-1185">Reference proteome</keyword>
<keyword evidence="3" id="KW-0808">Transferase</keyword>
<dbReference type="GO" id="GO:0008168">
    <property type="term" value="F:methyltransferase activity"/>
    <property type="evidence" value="ECO:0007669"/>
    <property type="project" value="UniProtKB-KW"/>
</dbReference>
<feature type="domain" description="Methyltransferase" evidence="4">
    <location>
        <begin position="84"/>
        <end position="195"/>
    </location>
</feature>
<dbReference type="Gene3D" id="3.40.50.150">
    <property type="entry name" value="Vaccinia Virus protein VP39"/>
    <property type="match status" value="1"/>
</dbReference>
<evidence type="ECO:0000256" key="3">
    <source>
        <dbReference type="ARBA" id="ARBA00022679"/>
    </source>
</evidence>
<keyword evidence="2" id="KW-0489">Methyltransferase</keyword>
<dbReference type="PANTHER" id="PTHR12176">
    <property type="entry name" value="SAM-DEPENDENT METHYLTRANSFERASE SUPERFAMILY PROTEIN"/>
    <property type="match status" value="1"/>
</dbReference>
<dbReference type="AlphaFoldDB" id="A0A8C3SUU9"/>
<protein>
    <submittedName>
        <fullName evidence="5">Citrate synthase lysine methyltransferase</fullName>
    </submittedName>
</protein>
<evidence type="ECO:0000259" key="4">
    <source>
        <dbReference type="Pfam" id="PF13649"/>
    </source>
</evidence>
<reference evidence="5" key="2">
    <citation type="submission" date="2025-09" db="UniProtKB">
        <authorList>
            <consortium name="Ensembl"/>
        </authorList>
    </citation>
    <scope>IDENTIFICATION</scope>
</reference>
<accession>A0A8C3SUU9</accession>
<proteinExistence type="inferred from homology"/>
<dbReference type="GO" id="GO:0032259">
    <property type="term" value="P:methylation"/>
    <property type="evidence" value="ECO:0007669"/>
    <property type="project" value="UniProtKB-KW"/>
</dbReference>
<comment type="similarity">
    <text evidence="1">Belongs to the methyltransferase superfamily.</text>
</comment>
<organism evidence="5 6">
    <name type="scientific">Chelydra serpentina</name>
    <name type="common">Snapping turtle</name>
    <name type="synonym">Testudo serpentina</name>
    <dbReference type="NCBI Taxonomy" id="8475"/>
    <lineage>
        <taxon>Eukaryota</taxon>
        <taxon>Metazoa</taxon>
        <taxon>Chordata</taxon>
        <taxon>Craniata</taxon>
        <taxon>Vertebrata</taxon>
        <taxon>Euteleostomi</taxon>
        <taxon>Archelosauria</taxon>
        <taxon>Testudinata</taxon>
        <taxon>Testudines</taxon>
        <taxon>Cryptodira</taxon>
        <taxon>Durocryptodira</taxon>
        <taxon>Americhelydia</taxon>
        <taxon>Chelydroidea</taxon>
        <taxon>Chelydridae</taxon>
        <taxon>Chelydra</taxon>
    </lineage>
</organism>
<dbReference type="Pfam" id="PF13649">
    <property type="entry name" value="Methyltransf_25"/>
    <property type="match status" value="1"/>
</dbReference>
<dbReference type="PANTHER" id="PTHR12176:SF83">
    <property type="entry name" value="CITRATE SYNTHASE-LYSINE N-METHYLTRANSFERASE CSKMT, MITOCHONDRIAL"/>
    <property type="match status" value="1"/>
</dbReference>
<dbReference type="InterPro" id="IPR041698">
    <property type="entry name" value="Methyltransf_25"/>
</dbReference>
<dbReference type="Ensembl" id="ENSCSRT00000020579.1">
    <property type="protein sequence ID" value="ENSCSRP00000019689.1"/>
    <property type="gene ID" value="ENSCSRG00000015027.1"/>
</dbReference>
<evidence type="ECO:0000256" key="2">
    <source>
        <dbReference type="ARBA" id="ARBA00022603"/>
    </source>
</evidence>
<dbReference type="InterPro" id="IPR051419">
    <property type="entry name" value="Lys/N-term_MeTrsfase_sf"/>
</dbReference>
<evidence type="ECO:0000256" key="1">
    <source>
        <dbReference type="ARBA" id="ARBA00008361"/>
    </source>
</evidence>
<dbReference type="Proteomes" id="UP000694403">
    <property type="component" value="Unplaced"/>
</dbReference>
<sequence>MATLMLSPRGGPALGTLLRPLCSWADGLLHGMAQPGTWDHFYTQQDTAGTPSHFNWFFDYMAISGLLLPALRECGSPEPSPTRVLDVGCGTSDLGLGLYRDSPHPVHIACVDVSPVAIRSLHQLLQEAPPPRHPLSQIHLHVADATDLEGGGFGDGSFHLVLDKGTCDSLLRCPKGPGQAGRLVAECLQVLCPGGSLLQFSDEDPDARVPFLEQVGGGWRDSAGSWAHCWHLLLCLHARPASPGDTNQWGTGLGGHRRPWAMDMGVGNRGTCPK</sequence>
<reference evidence="5" key="1">
    <citation type="submission" date="2025-08" db="UniProtKB">
        <authorList>
            <consortium name="Ensembl"/>
        </authorList>
    </citation>
    <scope>IDENTIFICATION</scope>
</reference>
<name>A0A8C3SUU9_CHESE</name>
<dbReference type="InterPro" id="IPR029063">
    <property type="entry name" value="SAM-dependent_MTases_sf"/>
</dbReference>